<accession>A0A8H7W922</accession>
<dbReference type="InterPro" id="IPR000210">
    <property type="entry name" value="BTB/POZ_dom"/>
</dbReference>
<comment type="caution">
    <text evidence="2">The sequence shown here is derived from an EMBL/GenBank/DDBJ whole genome shotgun (WGS) entry which is preliminary data.</text>
</comment>
<dbReference type="EMBL" id="JAFJYH010000060">
    <property type="protein sequence ID" value="KAG4421750.1"/>
    <property type="molecule type" value="Genomic_DNA"/>
</dbReference>
<organism evidence="2 3">
    <name type="scientific">Cadophora malorum</name>
    <dbReference type="NCBI Taxonomy" id="108018"/>
    <lineage>
        <taxon>Eukaryota</taxon>
        <taxon>Fungi</taxon>
        <taxon>Dikarya</taxon>
        <taxon>Ascomycota</taxon>
        <taxon>Pezizomycotina</taxon>
        <taxon>Leotiomycetes</taxon>
        <taxon>Helotiales</taxon>
        <taxon>Ploettnerulaceae</taxon>
        <taxon>Cadophora</taxon>
    </lineage>
</organism>
<feature type="domain" description="BTB" evidence="1">
    <location>
        <begin position="15"/>
        <end position="75"/>
    </location>
</feature>
<dbReference type="OrthoDB" id="6359816at2759"/>
<dbReference type="Proteomes" id="UP000664132">
    <property type="component" value="Unassembled WGS sequence"/>
</dbReference>
<reference evidence="2" key="1">
    <citation type="submission" date="2021-02" db="EMBL/GenBank/DDBJ databases">
        <title>Genome sequence Cadophora malorum strain M34.</title>
        <authorList>
            <person name="Stefanovic E."/>
            <person name="Vu D."/>
            <person name="Scully C."/>
            <person name="Dijksterhuis J."/>
            <person name="Roader J."/>
            <person name="Houbraken J."/>
        </authorList>
    </citation>
    <scope>NUCLEOTIDE SEQUENCE</scope>
    <source>
        <strain evidence="2">M34</strain>
    </source>
</reference>
<dbReference type="PROSITE" id="PS50097">
    <property type="entry name" value="BTB"/>
    <property type="match status" value="1"/>
</dbReference>
<dbReference type="Gene3D" id="3.30.710.10">
    <property type="entry name" value="Potassium Channel Kv1.1, Chain A"/>
    <property type="match status" value="1"/>
</dbReference>
<evidence type="ECO:0000313" key="3">
    <source>
        <dbReference type="Proteomes" id="UP000664132"/>
    </source>
</evidence>
<dbReference type="PANTHER" id="PTHR47843:SF5">
    <property type="entry name" value="BTB_POZ DOMAIN PROTEIN"/>
    <property type="match status" value="1"/>
</dbReference>
<gene>
    <name evidence="2" type="ORF">IFR04_005126</name>
</gene>
<dbReference type="Pfam" id="PF00651">
    <property type="entry name" value="BTB"/>
    <property type="match status" value="1"/>
</dbReference>
<sequence length="129" mass="14233">MNSIAAKLFSTGKYSDLLIKCKGKEFRVHRAVVCLQSKPLAAAVDGQFKEAITGEIDLDGNEPDIVECILKFMYNMNYSDGRESDITTNIPRPANISNISWSSLPVFADANATTVHGPLLTNTKVYIHR</sequence>
<dbReference type="SUPFAM" id="SSF54695">
    <property type="entry name" value="POZ domain"/>
    <property type="match status" value="1"/>
</dbReference>
<dbReference type="AlphaFoldDB" id="A0A8H7W922"/>
<keyword evidence="3" id="KW-1185">Reference proteome</keyword>
<evidence type="ECO:0000313" key="2">
    <source>
        <dbReference type="EMBL" id="KAG4421750.1"/>
    </source>
</evidence>
<name>A0A8H7W922_9HELO</name>
<dbReference type="InterPro" id="IPR011333">
    <property type="entry name" value="SKP1/BTB/POZ_sf"/>
</dbReference>
<dbReference type="PANTHER" id="PTHR47843">
    <property type="entry name" value="BTB DOMAIN-CONTAINING PROTEIN-RELATED"/>
    <property type="match status" value="1"/>
</dbReference>
<dbReference type="CDD" id="cd18186">
    <property type="entry name" value="BTB_POZ_ZBTB_KLHL-like"/>
    <property type="match status" value="1"/>
</dbReference>
<proteinExistence type="predicted"/>
<evidence type="ECO:0000259" key="1">
    <source>
        <dbReference type="PROSITE" id="PS50097"/>
    </source>
</evidence>
<protein>
    <recommendedName>
        <fullName evidence="1">BTB domain-containing protein</fullName>
    </recommendedName>
</protein>